<dbReference type="PANTHER" id="PTHR46523">
    <property type="entry name" value="DCTP PYROPHOSPHATASE 1"/>
    <property type="match status" value="1"/>
</dbReference>
<dbReference type="Pfam" id="PF12643">
    <property type="entry name" value="MazG-like"/>
    <property type="match status" value="1"/>
</dbReference>
<dbReference type="InterPro" id="IPR052555">
    <property type="entry name" value="dCTP_Pyrophosphatase"/>
</dbReference>
<dbReference type="GO" id="GO:0047840">
    <property type="term" value="F:dCTP diphosphatase activity"/>
    <property type="evidence" value="ECO:0007669"/>
    <property type="project" value="TreeGrafter"/>
</dbReference>
<keyword evidence="1" id="KW-0378">Hydrolase</keyword>
<reference evidence="1" key="1">
    <citation type="submission" date="2020-04" db="EMBL/GenBank/DDBJ databases">
        <title>Discovery, Biosynthesis and Heterologous Production of Loongmycin A, a Potent Anti-Cancer indolocarbazole alkaloid.</title>
        <authorList>
            <person name="Yang C."/>
            <person name="Zhang B."/>
            <person name="Xue W."/>
            <person name="Li W."/>
            <person name="Xu Z."/>
            <person name="Shi J."/>
            <person name="Shen Y."/>
            <person name="Jiao R."/>
            <person name="Tan R."/>
            <person name="Ge H."/>
        </authorList>
    </citation>
    <scope>NUCLEOTIDE SEQUENCE</scope>
    <source>
        <strain evidence="1">NA01583</strain>
    </source>
</reference>
<dbReference type="AlphaFoldDB" id="A0A6M5K860"/>
<dbReference type="EMBL" id="MT371051">
    <property type="protein sequence ID" value="QJU69494.1"/>
    <property type="molecule type" value="Genomic_DNA"/>
</dbReference>
<proteinExistence type="predicted"/>
<dbReference type="GO" id="GO:0042262">
    <property type="term" value="P:DNA protection"/>
    <property type="evidence" value="ECO:0007669"/>
    <property type="project" value="TreeGrafter"/>
</dbReference>
<dbReference type="SUPFAM" id="SSF101386">
    <property type="entry name" value="all-alpha NTP pyrophosphatases"/>
    <property type="match status" value="1"/>
</dbReference>
<dbReference type="InterPro" id="IPR025984">
    <property type="entry name" value="DCTPP"/>
</dbReference>
<organism evidence="1">
    <name type="scientific">Nocardiopsis flavescens</name>
    <dbReference type="NCBI Taxonomy" id="758803"/>
    <lineage>
        <taxon>Bacteria</taxon>
        <taxon>Bacillati</taxon>
        <taxon>Actinomycetota</taxon>
        <taxon>Actinomycetes</taxon>
        <taxon>Streptosporangiales</taxon>
        <taxon>Nocardiopsidaceae</taxon>
        <taxon>Nocardiopsis</taxon>
    </lineage>
</organism>
<accession>A0A6M5K860</accession>
<dbReference type="GO" id="GO:0006253">
    <property type="term" value="P:dCTP catabolic process"/>
    <property type="evidence" value="ECO:0007669"/>
    <property type="project" value="TreeGrafter"/>
</dbReference>
<sequence>MPAVEESGALDRFGRRGRGVWSDGGTWYLSFMTVSSLQTVLADFAAEREWGRFHTPKNLVMALSGEVGELAAEFQWLTPQEASAVMEDPERARAVRSEMADVFSYLLRLADVLDVDLEEAVREKVALNADRYPADQVRGRAVKYTALEGRS</sequence>
<evidence type="ECO:0000313" key="1">
    <source>
        <dbReference type="EMBL" id="QJU69494.1"/>
    </source>
</evidence>
<dbReference type="PANTHER" id="PTHR46523:SF1">
    <property type="entry name" value="DCTP PYROPHOSPHATASE 1"/>
    <property type="match status" value="1"/>
</dbReference>
<name>A0A6M5K860_9ACTN</name>
<protein>
    <submittedName>
        <fullName evidence="1">Nucleotide pyrophosphohydrolase</fullName>
    </submittedName>
</protein>
<dbReference type="Gene3D" id="1.10.287.1080">
    <property type="entry name" value="MazG-like"/>
    <property type="match status" value="1"/>
</dbReference>
<dbReference type="GO" id="GO:0005829">
    <property type="term" value="C:cytosol"/>
    <property type="evidence" value="ECO:0007669"/>
    <property type="project" value="TreeGrafter"/>
</dbReference>
<dbReference type="CDD" id="cd11537">
    <property type="entry name" value="NTP-PPase_RS21-C6_like"/>
    <property type="match status" value="1"/>
</dbReference>